<dbReference type="Gene3D" id="1.20.58.480">
    <property type="match status" value="1"/>
</dbReference>
<dbReference type="InterPro" id="IPR037217">
    <property type="entry name" value="Trp/Indoleamine_2_3_dOase-like"/>
</dbReference>
<dbReference type="InterPro" id="IPR000898">
    <property type="entry name" value="Indolamine_dOase"/>
</dbReference>
<evidence type="ECO:0000256" key="3">
    <source>
        <dbReference type="ARBA" id="ARBA00023004"/>
    </source>
</evidence>
<dbReference type="GO" id="GO:0034354">
    <property type="term" value="P:'de novo' NAD+ biosynthetic process from L-tryptophan"/>
    <property type="evidence" value="ECO:0007669"/>
    <property type="project" value="TreeGrafter"/>
</dbReference>
<dbReference type="EMBL" id="JAPMSZ010000004">
    <property type="protein sequence ID" value="KAJ5105040.1"/>
    <property type="molecule type" value="Genomic_DNA"/>
</dbReference>
<dbReference type="SUPFAM" id="SSF140959">
    <property type="entry name" value="Indolic compounds 2,3-dioxygenase-like"/>
    <property type="match status" value="1"/>
</dbReference>
<dbReference type="GeneID" id="81392137"/>
<gene>
    <name evidence="6" type="ORF">NUU61_002387</name>
</gene>
<keyword evidence="4" id="KW-0349">Heme</keyword>
<dbReference type="AlphaFoldDB" id="A0A9W9FRH8"/>
<comment type="caution">
    <text evidence="6">The sequence shown here is derived from an EMBL/GenBank/DDBJ whole genome shotgun (WGS) entry which is preliminary data.</text>
</comment>
<keyword evidence="3 4" id="KW-0408">Iron</keyword>
<feature type="region of interest" description="Disordered" evidence="5">
    <location>
        <begin position="452"/>
        <end position="471"/>
    </location>
</feature>
<evidence type="ECO:0000313" key="7">
    <source>
        <dbReference type="Proteomes" id="UP001141434"/>
    </source>
</evidence>
<evidence type="ECO:0000256" key="5">
    <source>
        <dbReference type="SAM" id="MobiDB-lite"/>
    </source>
</evidence>
<evidence type="ECO:0000313" key="6">
    <source>
        <dbReference type="EMBL" id="KAJ5105040.1"/>
    </source>
</evidence>
<keyword evidence="7" id="KW-1185">Reference proteome</keyword>
<dbReference type="GO" id="GO:0020037">
    <property type="term" value="F:heme binding"/>
    <property type="evidence" value="ECO:0007669"/>
    <property type="project" value="UniProtKB-UniRule"/>
</dbReference>
<protein>
    <recommendedName>
        <fullName evidence="4">Indoleamine 2,3-dioxygenase</fullName>
        <ecNumber evidence="4">1.13.11.52</ecNumber>
    </recommendedName>
</protein>
<sequence>MFAIYILAILAAVYAILTRLPAIRKKLQQIQLVPEQQHVPITSEDAYILRAKTLKSDHATVISFQTLIETDGAGSWPPRAEHGPQWPSPLRPYHEIYRTLCSSLPCTANLDDDEANVCRCTEFRSRMAKLLRSHIDLTAVDSVLRGSTQETEMSPAAWNGFLSCIAYSRHAFRWATIPIVKVTQATKFIELPPELEVAWGFLCDRYQIHSPGGCIMSNHFGNFTDTGELVYKINEGMPDIVQRTEYNFMYSFVMMEKLSFPIYLHIVESITLFDKGEKAQCFYQTFITAKVSERVWLNHVQGFQGWAAGRIEHGEYVQYDGVQGGQTLMMQVVDAFLGMDAFLTKEASHRNVPYYQREFVETIRRYAFRHRALKAGDQDIEQNMESISRIVQIFRISHRRTARKYLGADAPERKFMTSGESVFQDFKGEAARKDPLDHVDSLLTKRLNETKRSSRLCAERKEPIGPRDDGG</sequence>
<keyword evidence="4" id="KW-0560">Oxidoreductase</keyword>
<dbReference type="GO" id="GO:0019441">
    <property type="term" value="P:L-tryptophan catabolic process to kynurenine"/>
    <property type="evidence" value="ECO:0007669"/>
    <property type="project" value="UniProtKB-UniRule"/>
</dbReference>
<evidence type="ECO:0000256" key="2">
    <source>
        <dbReference type="ARBA" id="ARBA00022723"/>
    </source>
</evidence>
<reference evidence="6" key="1">
    <citation type="submission" date="2022-11" db="EMBL/GenBank/DDBJ databases">
        <authorList>
            <person name="Petersen C."/>
        </authorList>
    </citation>
    <scope>NUCLEOTIDE SEQUENCE</scope>
    <source>
        <strain evidence="6">IBT 34128</strain>
    </source>
</reference>
<accession>A0A9W9FRH8</accession>
<organism evidence="6 7">
    <name type="scientific">Penicillium alfredii</name>
    <dbReference type="NCBI Taxonomy" id="1506179"/>
    <lineage>
        <taxon>Eukaryota</taxon>
        <taxon>Fungi</taxon>
        <taxon>Dikarya</taxon>
        <taxon>Ascomycota</taxon>
        <taxon>Pezizomycotina</taxon>
        <taxon>Eurotiomycetes</taxon>
        <taxon>Eurotiomycetidae</taxon>
        <taxon>Eurotiales</taxon>
        <taxon>Aspergillaceae</taxon>
        <taxon>Penicillium</taxon>
    </lineage>
</organism>
<keyword evidence="2 4" id="KW-0479">Metal-binding</keyword>
<reference evidence="6" key="2">
    <citation type="journal article" date="2023" name="IMA Fungus">
        <title>Comparative genomic study of the Penicillium genus elucidates a diverse pangenome and 15 lateral gene transfer events.</title>
        <authorList>
            <person name="Petersen C."/>
            <person name="Sorensen T."/>
            <person name="Nielsen M.R."/>
            <person name="Sondergaard T.E."/>
            <person name="Sorensen J.L."/>
            <person name="Fitzpatrick D.A."/>
            <person name="Frisvad J.C."/>
            <person name="Nielsen K.L."/>
        </authorList>
    </citation>
    <scope>NUCLEOTIDE SEQUENCE</scope>
    <source>
        <strain evidence="6">IBT 34128</strain>
    </source>
</reference>
<evidence type="ECO:0000256" key="4">
    <source>
        <dbReference type="RuleBase" id="RU369119"/>
    </source>
</evidence>
<dbReference type="PANTHER" id="PTHR28657:SF11">
    <property type="entry name" value="INDOLEAMINE 2,3-DIOXYGENASE"/>
    <property type="match status" value="1"/>
</dbReference>
<dbReference type="RefSeq" id="XP_056514036.1">
    <property type="nucleotide sequence ID" value="XM_056652969.1"/>
</dbReference>
<dbReference type="OrthoDB" id="4662583at2759"/>
<dbReference type="EC" id="1.13.11.52" evidence="4"/>
<dbReference type="GO" id="GO:0046872">
    <property type="term" value="F:metal ion binding"/>
    <property type="evidence" value="ECO:0007669"/>
    <property type="project" value="UniProtKB-UniRule"/>
</dbReference>
<evidence type="ECO:0000256" key="1">
    <source>
        <dbReference type="ARBA" id="ARBA00007119"/>
    </source>
</evidence>
<proteinExistence type="inferred from homology"/>
<comment type="similarity">
    <text evidence="1 4">Belongs to the indoleamine 2,3-dioxygenase family.</text>
</comment>
<dbReference type="Proteomes" id="UP001141434">
    <property type="component" value="Unassembled WGS sequence"/>
</dbReference>
<dbReference type="GO" id="GO:0033754">
    <property type="term" value="F:indoleamine 2,3-dioxygenase activity"/>
    <property type="evidence" value="ECO:0007669"/>
    <property type="project" value="UniProtKB-EC"/>
</dbReference>
<comment type="function">
    <text evidence="4">Produces N-formyl-kynurenine through the oxidation of tryptophan.</text>
</comment>
<dbReference type="GO" id="GO:0005737">
    <property type="term" value="C:cytoplasm"/>
    <property type="evidence" value="ECO:0007669"/>
    <property type="project" value="TreeGrafter"/>
</dbReference>
<name>A0A9W9FRH8_9EURO</name>
<keyword evidence="4" id="KW-0223">Dioxygenase</keyword>
<comment type="catalytic activity">
    <reaction evidence="4">
        <text>L-tryptophan + O2 = N-formyl-L-kynurenine</text>
        <dbReference type="Rhea" id="RHEA:24536"/>
        <dbReference type="ChEBI" id="CHEBI:15379"/>
        <dbReference type="ChEBI" id="CHEBI:57912"/>
        <dbReference type="ChEBI" id="CHEBI:58629"/>
    </reaction>
</comment>
<dbReference type="PANTHER" id="PTHR28657">
    <property type="entry name" value="INDOLEAMINE 2,3-DIOXYGENASE"/>
    <property type="match status" value="1"/>
</dbReference>